<keyword evidence="6" id="KW-1185">Reference proteome</keyword>
<dbReference type="InterPro" id="IPR005754">
    <property type="entry name" value="Sortase"/>
</dbReference>
<accession>A0A974BLP2</accession>
<evidence type="ECO:0000256" key="2">
    <source>
        <dbReference type="PIRSR" id="PIRSR605754-1"/>
    </source>
</evidence>
<feature type="region of interest" description="Disordered" evidence="3">
    <location>
        <begin position="68"/>
        <end position="98"/>
    </location>
</feature>
<evidence type="ECO:0000313" key="6">
    <source>
        <dbReference type="Proteomes" id="UP000611629"/>
    </source>
</evidence>
<feature type="active site" description="Acyl-thioester intermediate" evidence="2">
    <location>
        <position position="277"/>
    </location>
</feature>
<keyword evidence="4" id="KW-0812">Transmembrane</keyword>
<feature type="transmembrane region" description="Helical" evidence="4">
    <location>
        <begin position="20"/>
        <end position="40"/>
    </location>
</feature>
<feature type="active site" description="Proton donor/acceptor" evidence="2">
    <location>
        <position position="175"/>
    </location>
</feature>
<evidence type="ECO:0000256" key="1">
    <source>
        <dbReference type="ARBA" id="ARBA00022801"/>
    </source>
</evidence>
<comment type="caution">
    <text evidence="5">The sequence shown here is derived from an EMBL/GenBank/DDBJ whole genome shotgun (WGS) entry which is preliminary data.</text>
</comment>
<keyword evidence="1" id="KW-0378">Hydrolase</keyword>
<dbReference type="GO" id="GO:0016787">
    <property type="term" value="F:hydrolase activity"/>
    <property type="evidence" value="ECO:0007669"/>
    <property type="project" value="UniProtKB-KW"/>
</dbReference>
<gene>
    <name evidence="5" type="ORF">HZF24_12640</name>
</gene>
<dbReference type="Pfam" id="PF04203">
    <property type="entry name" value="Sortase"/>
    <property type="match status" value="1"/>
</dbReference>
<keyword evidence="4" id="KW-1133">Transmembrane helix</keyword>
<evidence type="ECO:0000313" key="5">
    <source>
        <dbReference type="EMBL" id="NYB74987.1"/>
    </source>
</evidence>
<dbReference type="Proteomes" id="UP000611629">
    <property type="component" value="Unassembled WGS sequence"/>
</dbReference>
<protein>
    <submittedName>
        <fullName evidence="5">Class B sortase</fullName>
    </submittedName>
</protein>
<dbReference type="Gene3D" id="2.40.260.10">
    <property type="entry name" value="Sortase"/>
    <property type="match status" value="1"/>
</dbReference>
<evidence type="ECO:0000256" key="3">
    <source>
        <dbReference type="SAM" id="MobiDB-lite"/>
    </source>
</evidence>
<sequence>MCFYDEQQHNKQRQQKYNRVLSIFLYIFIVLFFLSVFMIAKEYIQSQMEEAAFEQLRMRLAEAEKEIVKPADTNNNNQNDTADANNSHQTDMEDKKKSGEEHIIANYASLSELNDDYIGWIKISNTNIDYPVMYTPEDPEHYLRRAFDKTKSISGTPFVGKGAGIDSDCFIIYGHNMGRNDTIMFGTLDNYKEKAFWEENRTFSFYTASEKRTYEVFAAMETRVLYTDEEGLRYYYYSGELSEADFSDLTEWLIKNAIYDTDIVPVNGEQILILSTCSYQTKNGRFVVAARLVNAAD</sequence>
<name>A0A974BLP2_SEDHY</name>
<dbReference type="InterPro" id="IPR009835">
    <property type="entry name" value="SrtB"/>
</dbReference>
<feature type="compositionally biased region" description="Low complexity" evidence="3">
    <location>
        <begin position="71"/>
        <end position="86"/>
    </location>
</feature>
<reference evidence="5" key="1">
    <citation type="submission" date="2020-07" db="EMBL/GenBank/DDBJ databases">
        <title>Genomic analysis of a strain of Sedimentibacter Hydroxybenzoicus DSM7310.</title>
        <authorList>
            <person name="Ma S."/>
        </authorList>
    </citation>
    <scope>NUCLEOTIDE SEQUENCE</scope>
    <source>
        <strain evidence="5">DSM 7310</strain>
    </source>
</reference>
<organism evidence="5 6">
    <name type="scientific">Sedimentibacter hydroxybenzoicus DSM 7310</name>
    <dbReference type="NCBI Taxonomy" id="1123245"/>
    <lineage>
        <taxon>Bacteria</taxon>
        <taxon>Bacillati</taxon>
        <taxon>Bacillota</taxon>
        <taxon>Tissierellia</taxon>
        <taxon>Sedimentibacter</taxon>
    </lineage>
</organism>
<dbReference type="SUPFAM" id="SSF63817">
    <property type="entry name" value="Sortase"/>
    <property type="match status" value="1"/>
</dbReference>
<proteinExistence type="predicted"/>
<dbReference type="EMBL" id="JACBNQ010000015">
    <property type="protein sequence ID" value="NYB74987.1"/>
    <property type="molecule type" value="Genomic_DNA"/>
</dbReference>
<dbReference type="AlphaFoldDB" id="A0A974BLP2"/>
<keyword evidence="4" id="KW-0472">Membrane</keyword>
<evidence type="ECO:0000256" key="4">
    <source>
        <dbReference type="SAM" id="Phobius"/>
    </source>
</evidence>
<dbReference type="InterPro" id="IPR023365">
    <property type="entry name" value="Sortase_dom-sf"/>
</dbReference>
<dbReference type="CDD" id="cd05826">
    <property type="entry name" value="Sortase_B"/>
    <property type="match status" value="1"/>
</dbReference>